<organism evidence="1 2">
    <name type="scientific">Geobacillus genomosp. 3</name>
    <dbReference type="NCBI Taxonomy" id="1921421"/>
    <lineage>
        <taxon>Bacteria</taxon>
        <taxon>Bacillati</taxon>
        <taxon>Bacillota</taxon>
        <taxon>Bacilli</taxon>
        <taxon>Bacillales</taxon>
        <taxon>Anoxybacillaceae</taxon>
        <taxon>Geobacillus</taxon>
    </lineage>
</organism>
<reference evidence="1 2" key="1">
    <citation type="journal article" date="2014" name="Genome Announc.">
        <title>Complete Genome Sequence of the Thermophilic Polychlorinated Biphenyl Degrader Geobacillus sp. Strain JF8 (NBRC 109937).</title>
        <authorList>
            <person name="Shintani M."/>
            <person name="Ohtsubo Y."/>
            <person name="Fukuda K."/>
            <person name="Hosoyama A."/>
            <person name="Ohji S."/>
            <person name="Yamazoe A."/>
            <person name="Fujita N."/>
            <person name="Nagata Y."/>
            <person name="Tsuda M."/>
            <person name="Hatta T."/>
            <person name="Kimbara K."/>
        </authorList>
    </citation>
    <scope>NUCLEOTIDE SEQUENCE [LARGE SCALE GENOMIC DNA]</scope>
    <source>
        <strain evidence="1 2">JF8</strain>
    </source>
</reference>
<name>S6A2E7_GEOG3</name>
<evidence type="ECO:0000313" key="2">
    <source>
        <dbReference type="Proteomes" id="UP000015500"/>
    </source>
</evidence>
<dbReference type="KEGG" id="gjf:M493_09875"/>
<dbReference type="Proteomes" id="UP000015500">
    <property type="component" value="Chromosome"/>
</dbReference>
<evidence type="ECO:0000313" key="1">
    <source>
        <dbReference type="EMBL" id="AGT32236.1"/>
    </source>
</evidence>
<gene>
    <name evidence="1" type="ORF">M493_09875</name>
</gene>
<proteinExistence type="predicted"/>
<accession>S6A2E7</accession>
<dbReference type="PATRIC" id="fig|1345697.3.peg.1902"/>
<keyword evidence="2" id="KW-1185">Reference proteome</keyword>
<protein>
    <submittedName>
        <fullName evidence="1">Uncharacterized protein</fullName>
    </submittedName>
</protein>
<sequence length="36" mass="4285">MLHNVETIKRRALFITSACFFMQKKGISLLRREMNT</sequence>
<dbReference type="STRING" id="1921421.M493_09875"/>
<dbReference type="AlphaFoldDB" id="S6A2E7"/>
<dbReference type="HOGENOM" id="CLU_3356394_0_0_9"/>
<dbReference type="EMBL" id="CP006254">
    <property type="protein sequence ID" value="AGT32236.1"/>
    <property type="molecule type" value="Genomic_DNA"/>
</dbReference>